<evidence type="ECO:0000313" key="2">
    <source>
        <dbReference type="Proteomes" id="UP000282002"/>
    </source>
</evidence>
<dbReference type="RefSeq" id="WP_125325814.1">
    <property type="nucleotide sequence ID" value="NZ_CP034328.1"/>
</dbReference>
<protein>
    <submittedName>
        <fullName evidence="1">Uncharacterized protein</fullName>
    </submittedName>
</protein>
<dbReference type="Proteomes" id="UP000282002">
    <property type="component" value="Chromosome"/>
</dbReference>
<reference evidence="1 2" key="1">
    <citation type="submission" date="2018-12" db="EMBL/GenBank/DDBJ databases">
        <title>Complete genome sequencing of Tabrizicola sp. K13M18.</title>
        <authorList>
            <person name="Bae J.-W."/>
        </authorList>
    </citation>
    <scope>NUCLEOTIDE SEQUENCE [LARGE SCALE GENOMIC DNA]</scope>
    <source>
        <strain evidence="1 2">K13M18</strain>
    </source>
</reference>
<dbReference type="AlphaFoldDB" id="A0A3S8U7W4"/>
<proteinExistence type="predicted"/>
<dbReference type="KEGG" id="taw:EI545_12710"/>
<organism evidence="1 2">
    <name type="scientific">Tabrizicola piscis</name>
    <dbReference type="NCBI Taxonomy" id="2494374"/>
    <lineage>
        <taxon>Bacteria</taxon>
        <taxon>Pseudomonadati</taxon>
        <taxon>Pseudomonadota</taxon>
        <taxon>Alphaproteobacteria</taxon>
        <taxon>Rhodobacterales</taxon>
        <taxon>Paracoccaceae</taxon>
        <taxon>Tabrizicola</taxon>
    </lineage>
</organism>
<accession>A0A3S8U7W4</accession>
<dbReference type="OrthoDB" id="7866182at2"/>
<gene>
    <name evidence="1" type="ORF">EI545_12710</name>
</gene>
<keyword evidence="2" id="KW-1185">Reference proteome</keyword>
<name>A0A3S8U7W4_9RHOB</name>
<evidence type="ECO:0000313" key="1">
    <source>
        <dbReference type="EMBL" id="AZL59619.1"/>
    </source>
</evidence>
<sequence length="257" mass="26921">MIRVEDDLPEAALLDGCTADLAAAVAAAGGHWLHGEARHFRCDAGGVVLGWQTVEGASEALPTKPNEGHGRLATTETGSGLQLRLGVHCGLVLPQALTDASRFSMAVLYRVDPGAEARTLLTINGDGDGGSAPYLFLADYGDSFLVKDTSDGLALSALKTPGVAGLRCVLVSVDRGRVALQDSGGPVHRGEGLPPALPNPASLFVGARSHRSGLQKTLGEAVIEDVLLWPGMSLLLPQTAADAAQRLKLARYYLWRR</sequence>
<dbReference type="EMBL" id="CP034328">
    <property type="protein sequence ID" value="AZL59619.1"/>
    <property type="molecule type" value="Genomic_DNA"/>
</dbReference>